<dbReference type="AlphaFoldDB" id="A0A918GAZ5"/>
<keyword evidence="1" id="KW-0732">Signal</keyword>
<reference evidence="2" key="1">
    <citation type="journal article" date="2014" name="Int. J. Syst. Evol. Microbiol.">
        <title>Complete genome sequence of Corynebacterium casei LMG S-19264T (=DSM 44701T), isolated from a smear-ripened cheese.</title>
        <authorList>
            <consortium name="US DOE Joint Genome Institute (JGI-PGF)"/>
            <person name="Walter F."/>
            <person name="Albersmeier A."/>
            <person name="Kalinowski J."/>
            <person name="Ruckert C."/>
        </authorList>
    </citation>
    <scope>NUCLEOTIDE SEQUENCE</scope>
    <source>
        <strain evidence="2">JCM 3276</strain>
    </source>
</reference>
<gene>
    <name evidence="2" type="ORF">GCM10010171_19670</name>
</gene>
<protein>
    <submittedName>
        <fullName evidence="2">Uncharacterized protein</fullName>
    </submittedName>
</protein>
<feature type="chain" id="PRO_5038077753" evidence="1">
    <location>
        <begin position="31"/>
        <end position="136"/>
    </location>
</feature>
<feature type="signal peptide" evidence="1">
    <location>
        <begin position="1"/>
        <end position="30"/>
    </location>
</feature>
<proteinExistence type="predicted"/>
<evidence type="ECO:0000313" key="2">
    <source>
        <dbReference type="EMBL" id="GGS26280.1"/>
    </source>
</evidence>
<evidence type="ECO:0000256" key="1">
    <source>
        <dbReference type="SAM" id="SignalP"/>
    </source>
</evidence>
<accession>A0A918GAZ5</accession>
<sequence>MTSFRSMLQRSLGVTATTVALIVTAAPAMSASPTQGSAGSSSAAANPCYPGLDFGGTNIAIRSARSVTNSQVIGRGNDGDCWTQVFQITGERHLCTRTGTYFDQWSYGANRRTRVNGYVSWCWLTVEGPVTAAGGK</sequence>
<name>A0A918GAZ5_9PSEU</name>
<keyword evidence="3" id="KW-1185">Reference proteome</keyword>
<organism evidence="2 3">
    <name type="scientific">Actinokineospora fastidiosa</name>
    <dbReference type="NCBI Taxonomy" id="1816"/>
    <lineage>
        <taxon>Bacteria</taxon>
        <taxon>Bacillati</taxon>
        <taxon>Actinomycetota</taxon>
        <taxon>Actinomycetes</taxon>
        <taxon>Pseudonocardiales</taxon>
        <taxon>Pseudonocardiaceae</taxon>
        <taxon>Actinokineospora</taxon>
    </lineage>
</organism>
<dbReference type="Proteomes" id="UP000660680">
    <property type="component" value="Unassembled WGS sequence"/>
</dbReference>
<comment type="caution">
    <text evidence="2">The sequence shown here is derived from an EMBL/GenBank/DDBJ whole genome shotgun (WGS) entry which is preliminary data.</text>
</comment>
<reference evidence="2" key="2">
    <citation type="submission" date="2020-09" db="EMBL/GenBank/DDBJ databases">
        <authorList>
            <person name="Sun Q."/>
            <person name="Ohkuma M."/>
        </authorList>
    </citation>
    <scope>NUCLEOTIDE SEQUENCE</scope>
    <source>
        <strain evidence="2">JCM 3276</strain>
    </source>
</reference>
<dbReference type="EMBL" id="BMRB01000001">
    <property type="protein sequence ID" value="GGS26280.1"/>
    <property type="molecule type" value="Genomic_DNA"/>
</dbReference>
<evidence type="ECO:0000313" key="3">
    <source>
        <dbReference type="Proteomes" id="UP000660680"/>
    </source>
</evidence>